<organism evidence="8 9">
    <name type="scientific">Micavibrio aeruginosavorus</name>
    <dbReference type="NCBI Taxonomy" id="349221"/>
    <lineage>
        <taxon>Bacteria</taxon>
        <taxon>Pseudomonadati</taxon>
        <taxon>Bdellovibrionota</taxon>
        <taxon>Bdellovibrionia</taxon>
        <taxon>Bdellovibrionales</taxon>
        <taxon>Pseudobdellovibrionaceae</taxon>
        <taxon>Micavibrio</taxon>
    </lineage>
</organism>
<protein>
    <submittedName>
        <fullName evidence="8">Integrase</fullName>
    </submittedName>
</protein>
<evidence type="ECO:0000259" key="6">
    <source>
        <dbReference type="PROSITE" id="PS51898"/>
    </source>
</evidence>
<dbReference type="PANTHER" id="PTHR30349:SF64">
    <property type="entry name" value="PROPHAGE INTEGRASE INTD-RELATED"/>
    <property type="match status" value="1"/>
</dbReference>
<dbReference type="GO" id="GO:0015074">
    <property type="term" value="P:DNA integration"/>
    <property type="evidence" value="ECO:0007669"/>
    <property type="project" value="UniProtKB-KW"/>
</dbReference>
<dbReference type="AlphaFoldDB" id="A0A2W4ZYZ4"/>
<evidence type="ECO:0000256" key="4">
    <source>
        <dbReference type="ARBA" id="ARBA00023172"/>
    </source>
</evidence>
<feature type="domain" description="Core-binding (CB)" evidence="7">
    <location>
        <begin position="63"/>
        <end position="158"/>
    </location>
</feature>
<dbReference type="PROSITE" id="PS51898">
    <property type="entry name" value="TYR_RECOMBINASE"/>
    <property type="match status" value="1"/>
</dbReference>
<dbReference type="EMBL" id="QFNK01000127">
    <property type="protein sequence ID" value="PZO86132.1"/>
    <property type="molecule type" value="Genomic_DNA"/>
</dbReference>
<evidence type="ECO:0000256" key="3">
    <source>
        <dbReference type="ARBA" id="ARBA00023125"/>
    </source>
</evidence>
<dbReference type="CDD" id="cd00796">
    <property type="entry name" value="INT_Rci_Hp1_C"/>
    <property type="match status" value="1"/>
</dbReference>
<comment type="caution">
    <text evidence="8">The sequence shown here is derived from an EMBL/GenBank/DDBJ whole genome shotgun (WGS) entry which is preliminary data.</text>
</comment>
<dbReference type="SUPFAM" id="SSF56349">
    <property type="entry name" value="DNA breaking-rejoining enzymes"/>
    <property type="match status" value="1"/>
</dbReference>
<dbReference type="InterPro" id="IPR002104">
    <property type="entry name" value="Integrase_catalytic"/>
</dbReference>
<feature type="domain" description="Tyr recombinase" evidence="6">
    <location>
        <begin position="180"/>
        <end position="353"/>
    </location>
</feature>
<evidence type="ECO:0000256" key="1">
    <source>
        <dbReference type="ARBA" id="ARBA00008857"/>
    </source>
</evidence>
<keyword evidence="4" id="KW-0233">DNA recombination</keyword>
<keyword evidence="3 5" id="KW-0238">DNA-binding</keyword>
<sequence length="363" mass="42123">MASIQKRTLQNGETSYRVQVRLKGFEVQQATFKRRTDAVKWGQSTEAALLEGRHFKVNEAKKHTVEEMIDRYVQRLERDNPKRLNDIDHLLKWWKKELGFCVLADLNRSLISAKLEKLSQKKAERWNRKTERTEVNFISPATVNRYLMAFSHVCTIAVNEWEWLDDNPLRKIKKLKEPRGRVRFLSDDERYTLLEACKEAPYQPMYLIVVLALSTGARRGEIMSLKWSDIDMERQQIVLHDTKNKERRVIPLKSHAYDLMKAHKKVQRIDTDLVFPSISGDKPYEIKKSWEGALKKAGIKDFRFHDLRHSAASYLAMNGASTSEIAAVLGHKTLQMVQRYAHLSEAHTSSVVANMNERIFGGA</sequence>
<dbReference type="PANTHER" id="PTHR30349">
    <property type="entry name" value="PHAGE INTEGRASE-RELATED"/>
    <property type="match status" value="1"/>
</dbReference>
<dbReference type="InterPro" id="IPR010998">
    <property type="entry name" value="Integrase_recombinase_N"/>
</dbReference>
<dbReference type="PROSITE" id="PS51900">
    <property type="entry name" value="CB"/>
    <property type="match status" value="1"/>
</dbReference>
<comment type="similarity">
    <text evidence="1">Belongs to the 'phage' integrase family.</text>
</comment>
<dbReference type="InterPro" id="IPR013762">
    <property type="entry name" value="Integrase-like_cat_sf"/>
</dbReference>
<reference evidence="8 9" key="1">
    <citation type="submission" date="2017-08" db="EMBL/GenBank/DDBJ databases">
        <title>Infants hospitalized years apart are colonized by the same room-sourced microbial strains.</title>
        <authorList>
            <person name="Brooks B."/>
            <person name="Olm M.R."/>
            <person name="Firek B.A."/>
            <person name="Baker R."/>
            <person name="Thomas B.C."/>
            <person name="Morowitz M.J."/>
            <person name="Banfield J.F."/>
        </authorList>
    </citation>
    <scope>NUCLEOTIDE SEQUENCE [LARGE SCALE GENOMIC DNA]</scope>
    <source>
        <strain evidence="8">S2_018_000_R2_104</strain>
    </source>
</reference>
<dbReference type="InterPro" id="IPR050090">
    <property type="entry name" value="Tyrosine_recombinase_XerCD"/>
</dbReference>
<evidence type="ECO:0000313" key="8">
    <source>
        <dbReference type="EMBL" id="PZO86132.1"/>
    </source>
</evidence>
<evidence type="ECO:0000259" key="7">
    <source>
        <dbReference type="PROSITE" id="PS51900"/>
    </source>
</evidence>
<gene>
    <name evidence="8" type="ORF">DI626_06830</name>
</gene>
<evidence type="ECO:0000256" key="2">
    <source>
        <dbReference type="ARBA" id="ARBA00022908"/>
    </source>
</evidence>
<dbReference type="Gene3D" id="1.10.150.130">
    <property type="match status" value="1"/>
</dbReference>
<dbReference type="InterPro" id="IPR011010">
    <property type="entry name" value="DNA_brk_join_enz"/>
</dbReference>
<evidence type="ECO:0000256" key="5">
    <source>
        <dbReference type="PROSITE-ProRule" id="PRU01248"/>
    </source>
</evidence>
<dbReference type="GO" id="GO:0003677">
    <property type="term" value="F:DNA binding"/>
    <property type="evidence" value="ECO:0007669"/>
    <property type="project" value="UniProtKB-UniRule"/>
</dbReference>
<dbReference type="InterPro" id="IPR044068">
    <property type="entry name" value="CB"/>
</dbReference>
<name>A0A2W4ZYZ4_9BACT</name>
<accession>A0A2W4ZYZ4</accession>
<proteinExistence type="inferred from homology"/>
<dbReference type="GO" id="GO:0006310">
    <property type="term" value="P:DNA recombination"/>
    <property type="evidence" value="ECO:0007669"/>
    <property type="project" value="UniProtKB-KW"/>
</dbReference>
<dbReference type="Gene3D" id="1.10.443.10">
    <property type="entry name" value="Intergrase catalytic core"/>
    <property type="match status" value="1"/>
</dbReference>
<dbReference type="Proteomes" id="UP000249557">
    <property type="component" value="Unassembled WGS sequence"/>
</dbReference>
<dbReference type="Pfam" id="PF00589">
    <property type="entry name" value="Phage_integrase"/>
    <property type="match status" value="1"/>
</dbReference>
<evidence type="ECO:0000313" key="9">
    <source>
        <dbReference type="Proteomes" id="UP000249557"/>
    </source>
</evidence>
<keyword evidence="2" id="KW-0229">DNA integration</keyword>